<keyword evidence="1" id="KW-1133">Transmembrane helix</keyword>
<accession>A0A1X0IW08</accession>
<dbReference type="AlphaFoldDB" id="A0A1X0IW08"/>
<feature type="transmembrane region" description="Helical" evidence="1">
    <location>
        <begin position="46"/>
        <end position="68"/>
    </location>
</feature>
<keyword evidence="1" id="KW-0472">Membrane</keyword>
<dbReference type="RefSeq" id="WP_083119721.1">
    <property type="nucleotide sequence ID" value="NZ_JACKUO010000011.1"/>
</dbReference>
<dbReference type="EMBL" id="MVIH01000005">
    <property type="protein sequence ID" value="ORB53234.1"/>
    <property type="molecule type" value="Genomic_DNA"/>
</dbReference>
<sequence length="69" mass="6960">MHTVILASAASTAALTVGLAAYAALIFAGIAVAIYDVRRHRRGRAIAATVMVGVLTLLGLVIAIVSSVA</sequence>
<evidence type="ECO:0000313" key="3">
    <source>
        <dbReference type="Proteomes" id="UP000192534"/>
    </source>
</evidence>
<dbReference type="Proteomes" id="UP000192534">
    <property type="component" value="Unassembled WGS sequence"/>
</dbReference>
<keyword evidence="1" id="KW-0812">Transmembrane</keyword>
<organism evidence="2 3">
    <name type="scientific">Mycolicibacterium rhodesiae</name>
    <name type="common">Mycobacterium rhodesiae</name>
    <dbReference type="NCBI Taxonomy" id="36814"/>
    <lineage>
        <taxon>Bacteria</taxon>
        <taxon>Bacillati</taxon>
        <taxon>Actinomycetota</taxon>
        <taxon>Actinomycetes</taxon>
        <taxon>Mycobacteriales</taxon>
        <taxon>Mycobacteriaceae</taxon>
        <taxon>Mycolicibacterium</taxon>
    </lineage>
</organism>
<proteinExistence type="predicted"/>
<feature type="transmembrane region" description="Helical" evidence="1">
    <location>
        <begin position="12"/>
        <end position="34"/>
    </location>
</feature>
<gene>
    <name evidence="2" type="ORF">BST42_13930</name>
</gene>
<keyword evidence="3" id="KW-1185">Reference proteome</keyword>
<comment type="caution">
    <text evidence="2">The sequence shown here is derived from an EMBL/GenBank/DDBJ whole genome shotgun (WGS) entry which is preliminary data.</text>
</comment>
<name>A0A1X0IW08_MYCRH</name>
<evidence type="ECO:0000256" key="1">
    <source>
        <dbReference type="SAM" id="Phobius"/>
    </source>
</evidence>
<reference evidence="2 3" key="1">
    <citation type="submission" date="2016-12" db="EMBL/GenBank/DDBJ databases">
        <title>The new phylogeny of genus Mycobacterium.</title>
        <authorList>
            <person name="Tortoli E."/>
            <person name="Trovato A."/>
            <person name="Cirillo D.M."/>
        </authorList>
    </citation>
    <scope>NUCLEOTIDE SEQUENCE [LARGE SCALE GENOMIC DNA]</scope>
    <source>
        <strain evidence="2 3">DSM 44223</strain>
    </source>
</reference>
<protein>
    <submittedName>
        <fullName evidence="2">Uncharacterized protein</fullName>
    </submittedName>
</protein>
<evidence type="ECO:0000313" key="2">
    <source>
        <dbReference type="EMBL" id="ORB53234.1"/>
    </source>
</evidence>